<gene>
    <name evidence="1" type="ORF">OCS65_28145</name>
</gene>
<dbReference type="GeneID" id="83624375"/>
<proteinExistence type="predicted"/>
<evidence type="ECO:0000313" key="1">
    <source>
        <dbReference type="EMBL" id="UYF97184.1"/>
    </source>
</evidence>
<reference evidence="1" key="1">
    <citation type="submission" date="2022-09" db="EMBL/GenBank/DDBJ databases">
        <title>The genome sequence of Rhodococcus aetherivorans N1.</title>
        <authorList>
            <person name="Jiang W."/>
        </authorList>
    </citation>
    <scope>NUCLEOTIDE SEQUENCE</scope>
    <source>
        <strain evidence="1">N1</strain>
        <plasmid evidence="1">pN2</plasmid>
    </source>
</reference>
<evidence type="ECO:0000313" key="2">
    <source>
        <dbReference type="Proteomes" id="UP001163947"/>
    </source>
</evidence>
<organism evidence="1 2">
    <name type="scientific">Rhodococcus aetherivorans</name>
    <dbReference type="NCBI Taxonomy" id="191292"/>
    <lineage>
        <taxon>Bacteria</taxon>
        <taxon>Bacillati</taxon>
        <taxon>Actinomycetota</taxon>
        <taxon>Actinomycetes</taxon>
        <taxon>Mycobacteriales</taxon>
        <taxon>Nocardiaceae</taxon>
        <taxon>Rhodococcus</taxon>
    </lineage>
</organism>
<dbReference type="RefSeq" id="WP_263510456.1">
    <property type="nucleotide sequence ID" value="NZ_CP106983.1"/>
</dbReference>
<keyword evidence="1" id="KW-0614">Plasmid</keyword>
<sequence length="122" mass="13342">MLRTDEMTDDAAAAWYFDQAAEVETIPSQAFVYRDEHAATEALAAYQEVVGQCVSWQMGAGTAGYTFDVHQEVFDTAVGDESVARIQTTTMIRYPDVPASSTYWVTAKVGPSIVQLTIGRGH</sequence>
<protein>
    <submittedName>
        <fullName evidence="1">Uncharacterized protein</fullName>
    </submittedName>
</protein>
<dbReference type="AlphaFoldDB" id="A0AA46NZ09"/>
<accession>A0AA46NZ09</accession>
<dbReference type="EMBL" id="CP106983">
    <property type="protein sequence ID" value="UYF97184.1"/>
    <property type="molecule type" value="Genomic_DNA"/>
</dbReference>
<dbReference type="Proteomes" id="UP001163947">
    <property type="component" value="Plasmid pN2"/>
</dbReference>
<geneLocation type="plasmid" evidence="1 2">
    <name>pN2</name>
</geneLocation>
<name>A0AA46NZ09_9NOCA</name>